<name>A0A316WVT8_9FLAO</name>
<evidence type="ECO:0000313" key="1">
    <source>
        <dbReference type="EMBL" id="PWN62710.1"/>
    </source>
</evidence>
<evidence type="ECO:0000313" key="2">
    <source>
        <dbReference type="Proteomes" id="UP000236413"/>
    </source>
</evidence>
<organism evidence="1 2">
    <name type="scientific">Chryseobacterium viscerum</name>
    <dbReference type="NCBI Taxonomy" id="1037377"/>
    <lineage>
        <taxon>Bacteria</taxon>
        <taxon>Pseudomonadati</taxon>
        <taxon>Bacteroidota</taxon>
        <taxon>Flavobacteriia</taxon>
        <taxon>Flavobacteriales</taxon>
        <taxon>Weeksellaceae</taxon>
        <taxon>Chryseobacterium group</taxon>
        <taxon>Chryseobacterium</taxon>
    </lineage>
</organism>
<accession>A0A316WVT8</accession>
<proteinExistence type="predicted"/>
<comment type="caution">
    <text evidence="1">The sequence shown here is derived from an EMBL/GenBank/DDBJ whole genome shotgun (WGS) entry which is preliminary data.</text>
</comment>
<dbReference type="EMBL" id="PPEG02000003">
    <property type="protein sequence ID" value="PWN62710.1"/>
    <property type="molecule type" value="Genomic_DNA"/>
</dbReference>
<reference evidence="1 2" key="1">
    <citation type="submission" date="2018-04" db="EMBL/GenBank/DDBJ databases">
        <title>Chryseobacterium oncorhynchi 701B-08T from rainbow trout, and Chryseobacterium viscerum 687B-08T from diseased fish.</title>
        <authorList>
            <person name="Jeong J.-J."/>
            <person name="Lee Y.J."/>
            <person name="Pathiraja D."/>
            <person name="Park B."/>
            <person name="Choi I.-G."/>
            <person name="Kim K.D."/>
        </authorList>
    </citation>
    <scope>NUCLEOTIDE SEQUENCE [LARGE SCALE GENOMIC DNA]</scope>
    <source>
        <strain evidence="1 2">687B-08</strain>
    </source>
</reference>
<dbReference type="RefSeq" id="WP_109738191.1">
    <property type="nucleotide sequence ID" value="NZ_PPEG02000003.1"/>
</dbReference>
<protein>
    <submittedName>
        <fullName evidence="1">Uncharacterized protein</fullName>
    </submittedName>
</protein>
<dbReference type="AlphaFoldDB" id="A0A316WVT8"/>
<sequence>MASLIAPEYFNNHIDVEGEIIVKSVPNDTGSVLVWNPTTKKISQRTKAEIIADLDVMTLSTHQFVNGQKSFMSVGSPDEYANNLWVRSDDGSQPGITFWKTGFISSTLTLRDDGFHFGVGTSNHYQHVKAEGFRKNGSSDNYFLTGGGADYDSRKKEDSYIHSSRDFASGTLIETDVDYSVTYGEPFLLEIKGNMYSNGNYLPLDFKLQGYIYNDTIISEGGYSTLSYFNYIIALNSNGKLTFWFPRLGYWQGFDAKLTIGYGGLDQGRNRVTSISDNPDPGGTKRVQINLKHLLTKEELVSENIFWEKKNVGGYWALDSDKPIGGLNGNAAQVILSGGLLASSAYTDSQFIPANGIHSKGFVQSDEGFQNRFYKVNERNRIWSFANADNYGLSYFQGSGHVLGEGINFHFGDASSTGYKTFVQNNGRIFSAIDGNSGDWKHKDYDANNYLGADYVGGGQEKPNSIYFGPGKLKLQMLEATQMGNSNFGWSDVLWMSSYSGSDVKKSTAIVSSKYNDRIGFVKQNYDAADWGTFQEFWTTNNLTNPASQADLDNYYHINKGAGVYNQSELVPNGLQSILTANSGANFDGELANKTLEGTFASFNGYSKTSKDLGFTLFVPTSKEQGVYYKTWYGGNQTPWKRLAEYSDLSGFVSPSELGNYLRKDGGTMTGSFNMESPAMLGRWKSTAQTGNYLTWEKYDGTKAIAYMGADGGAAAGGGSGDNFAVRAVNSGDLLLSSDSGVVKIQGAIPWTSSNFNPGEYLAKRGLHQDAASVKTDFPLSVTDWASGTGFPSTYGNSLHIAGSNTWYHRIDFPLFSDHLEYWQGVNTTVMTKKGNIPLLSDGERLWTTNNFNPDHKVNSSENAETLGFSNGLSTDAPYIYHKTDGYVFLATRSWVSSNFANQTLTGLPEGEDGQWINLTNSTGVLASNYFITSRDGSRDPNTVVAPNGNSRRVRFDFVNAGHVGGTGNYAGVMTYAPWDGTTASTGDSSYQLAFANQTEINGAGIPMLKIRKGIDDKWSSNWYKLWSDADFSQSNIDHWNNMSNDGIILNQQFTNITGNGLFVVDNHHGGESGIYNKKDGFYLTVLKDEYYKYSSTYDGWEGINFNRGDYRIGIGTKANGADKVNVSGSVKATDNFKSKDEKPNTLFIPNGELAYLDDEITNEDNRMRLSHRMIEQQSGVQYYDSDNRMLVIRCTDPNTHFTLGKCFPGQRILVLNANEYDAQGFDIKSTGSSYKIKPFTSIQLFVWDEKTVYKYGENQMY</sequence>
<dbReference type="Proteomes" id="UP000236413">
    <property type="component" value="Unassembled WGS sequence"/>
</dbReference>
<gene>
    <name evidence="1" type="ORF">C1634_007990</name>
</gene>